<keyword evidence="3" id="KW-1185">Reference proteome</keyword>
<proteinExistence type="predicted"/>
<protein>
    <recommendedName>
        <fullName evidence="4">ASCH domain-containing protein</fullName>
    </recommendedName>
</protein>
<evidence type="ECO:0000313" key="1">
    <source>
        <dbReference type="EMBL" id="TWF73934.1"/>
    </source>
</evidence>
<comment type="caution">
    <text evidence="2">The sequence shown here is derived from an EMBL/GenBank/DDBJ whole genome shotgun (WGS) entry which is preliminary data.</text>
</comment>
<dbReference type="RefSeq" id="WP_145872472.1">
    <property type="nucleotide sequence ID" value="NZ_BNCE01000039.1"/>
</dbReference>
<dbReference type="EMBL" id="VIWV01000003">
    <property type="protein sequence ID" value="TWF73954.1"/>
    <property type="molecule type" value="Genomic_DNA"/>
</dbReference>
<dbReference type="Proteomes" id="UP000316603">
    <property type="component" value="Unassembled WGS sequence"/>
</dbReference>
<accession>A0A561SGF6</accession>
<dbReference type="OrthoDB" id="359066at2"/>
<reference evidence="2 3" key="1">
    <citation type="submission" date="2019-06" db="EMBL/GenBank/DDBJ databases">
        <title>Sequencing the genomes of 1000 actinobacteria strains.</title>
        <authorList>
            <person name="Klenk H.-P."/>
        </authorList>
    </citation>
    <scope>NUCLEOTIDE SEQUENCE [LARGE SCALE GENOMIC DNA]</scope>
    <source>
        <strain evidence="2 3">DSM 41695</strain>
    </source>
</reference>
<evidence type="ECO:0008006" key="4">
    <source>
        <dbReference type="Google" id="ProtNLM"/>
    </source>
</evidence>
<gene>
    <name evidence="1" type="ORF">FHX78_1353</name>
    <name evidence="2" type="ORF">FHX78_1373</name>
</gene>
<evidence type="ECO:0000313" key="2">
    <source>
        <dbReference type="EMBL" id="TWF73954.1"/>
    </source>
</evidence>
<organism evidence="2 3">
    <name type="scientific">Streptomyces capillispiralis</name>
    <dbReference type="NCBI Taxonomy" id="68182"/>
    <lineage>
        <taxon>Bacteria</taxon>
        <taxon>Bacillati</taxon>
        <taxon>Actinomycetota</taxon>
        <taxon>Actinomycetes</taxon>
        <taxon>Kitasatosporales</taxon>
        <taxon>Streptomycetaceae</taxon>
        <taxon>Streptomyces</taxon>
    </lineage>
</organism>
<dbReference type="AlphaFoldDB" id="A0A561SGF6"/>
<name>A0A561SGF6_9ACTN</name>
<dbReference type="EMBL" id="VIWV01000003">
    <property type="protein sequence ID" value="TWF73934.1"/>
    <property type="molecule type" value="Genomic_DNA"/>
</dbReference>
<dbReference type="InterPro" id="IPR015947">
    <property type="entry name" value="PUA-like_sf"/>
</dbReference>
<dbReference type="Gene3D" id="2.30.130.30">
    <property type="entry name" value="Hypothetical protein"/>
    <property type="match status" value="1"/>
</dbReference>
<evidence type="ECO:0000313" key="3">
    <source>
        <dbReference type="Proteomes" id="UP000316603"/>
    </source>
</evidence>
<sequence>MSTATLPEGDWIRGISIRQPCAACILAGAKTVENRPTRWRPGWVLLHTSKTIDRPALRTPLIGRTIRDRQLVTGAVVGVARITDCHQDPDGAPPCSEWAHPGAWHLVLDDVQELPLPVPARGQVVPWKPTPGLLERVFQQLPAFRP</sequence>
<dbReference type="SUPFAM" id="SSF88697">
    <property type="entry name" value="PUA domain-like"/>
    <property type="match status" value="1"/>
</dbReference>